<sequence>MQESTQATGRARSWTALGLVLGLTLTVCPKGAGAFELAFPVACTPGDDCYLQNLFDHDPGPGAQDAACGPLAYDGHDGTDIALPTLAAQQAGVEVRAAAAGIVQGARDGMEDIPQGTDGAPDVADRECGNGVLITHEDGWETQYCHMARGSIAVAQGDQVKVGDVLGRVGLSGQTEFPHLHLTVRTDGQEVDPFAPDAPSTCGALPATDLWAVPLPLPQGGVTNAGFATAVPEYDAVRAGTAAVAPVPDQPLVLFGLFFGGREGDEVQISILGPSGEEVLDHSEPLDRTQALLFRAAGLRAPQGGWPAGNYRGTVTLVRNGAEIGRQEITTDMP</sequence>
<keyword evidence="1" id="KW-0732">Signal</keyword>
<accession>A0A5C4MX82</accession>
<dbReference type="Gene3D" id="2.70.70.10">
    <property type="entry name" value="Glucose Permease (Domain IIA)"/>
    <property type="match status" value="1"/>
</dbReference>
<dbReference type="Proteomes" id="UP000305887">
    <property type="component" value="Unassembled WGS sequence"/>
</dbReference>
<evidence type="ECO:0000256" key="1">
    <source>
        <dbReference type="ARBA" id="ARBA00022729"/>
    </source>
</evidence>
<gene>
    <name evidence="3" type="ORF">FHG66_09325</name>
</gene>
<proteinExistence type="predicted"/>
<dbReference type="InterPro" id="IPR011055">
    <property type="entry name" value="Dup_hybrid_motif"/>
</dbReference>
<evidence type="ECO:0000259" key="2">
    <source>
        <dbReference type="Pfam" id="PF01551"/>
    </source>
</evidence>
<dbReference type="SUPFAM" id="SSF51261">
    <property type="entry name" value="Duplicated hybrid motif"/>
    <property type="match status" value="1"/>
</dbReference>
<name>A0A5C4MX82_9RHOB</name>
<dbReference type="PANTHER" id="PTHR21666">
    <property type="entry name" value="PEPTIDASE-RELATED"/>
    <property type="match status" value="1"/>
</dbReference>
<comment type="caution">
    <text evidence="3">The sequence shown here is derived from an EMBL/GenBank/DDBJ whole genome shotgun (WGS) entry which is preliminary data.</text>
</comment>
<dbReference type="OrthoDB" id="5489603at2"/>
<organism evidence="3 4">
    <name type="scientific">Rubellimicrobium rubrum</name>
    <dbReference type="NCBI Taxonomy" id="2585369"/>
    <lineage>
        <taxon>Bacteria</taxon>
        <taxon>Pseudomonadati</taxon>
        <taxon>Pseudomonadota</taxon>
        <taxon>Alphaproteobacteria</taxon>
        <taxon>Rhodobacterales</taxon>
        <taxon>Roseobacteraceae</taxon>
        <taxon>Rubellimicrobium</taxon>
    </lineage>
</organism>
<feature type="domain" description="M23ase beta-sheet core" evidence="2">
    <location>
        <begin position="76"/>
        <end position="193"/>
    </location>
</feature>
<protein>
    <submittedName>
        <fullName evidence="3">M23 family metallopeptidase</fullName>
    </submittedName>
</protein>
<evidence type="ECO:0000313" key="3">
    <source>
        <dbReference type="EMBL" id="TNC50218.1"/>
    </source>
</evidence>
<dbReference type="InterPro" id="IPR016047">
    <property type="entry name" value="M23ase_b-sheet_dom"/>
</dbReference>
<dbReference type="EMBL" id="VDFU01000008">
    <property type="protein sequence ID" value="TNC50218.1"/>
    <property type="molecule type" value="Genomic_DNA"/>
</dbReference>
<dbReference type="Pfam" id="PF01551">
    <property type="entry name" value="Peptidase_M23"/>
    <property type="match status" value="1"/>
</dbReference>
<dbReference type="AlphaFoldDB" id="A0A5C4MX82"/>
<dbReference type="GO" id="GO:0004222">
    <property type="term" value="F:metalloendopeptidase activity"/>
    <property type="evidence" value="ECO:0007669"/>
    <property type="project" value="TreeGrafter"/>
</dbReference>
<evidence type="ECO:0000313" key="4">
    <source>
        <dbReference type="Proteomes" id="UP000305887"/>
    </source>
</evidence>
<keyword evidence="4" id="KW-1185">Reference proteome</keyword>
<dbReference type="InterPro" id="IPR050570">
    <property type="entry name" value="Cell_wall_metabolism_enzyme"/>
</dbReference>
<dbReference type="PANTHER" id="PTHR21666:SF289">
    <property type="entry name" value="L-ALA--D-GLU ENDOPEPTIDASE"/>
    <property type="match status" value="1"/>
</dbReference>
<reference evidence="3 4" key="1">
    <citation type="submission" date="2019-06" db="EMBL/GenBank/DDBJ databases">
        <title>YIM 131921 draft genome.</title>
        <authorList>
            <person name="Jiang L."/>
        </authorList>
    </citation>
    <scope>NUCLEOTIDE SEQUENCE [LARGE SCALE GENOMIC DNA]</scope>
    <source>
        <strain evidence="3 4">YIM 131921</strain>
    </source>
</reference>
<dbReference type="CDD" id="cd12797">
    <property type="entry name" value="M23_peptidase"/>
    <property type="match status" value="1"/>
</dbReference>